<reference evidence="9 10" key="1">
    <citation type="journal article" date="2016" name="Nat. Commun.">
        <title>Thousands of microbial genomes shed light on interconnected biogeochemical processes in an aquifer system.</title>
        <authorList>
            <person name="Anantharaman K."/>
            <person name="Brown C.T."/>
            <person name="Hug L.A."/>
            <person name="Sharon I."/>
            <person name="Castelle C.J."/>
            <person name="Probst A.J."/>
            <person name="Thomas B.C."/>
            <person name="Singh A."/>
            <person name="Wilkins M.J."/>
            <person name="Karaoz U."/>
            <person name="Brodie E.L."/>
            <person name="Williams K.H."/>
            <person name="Hubbard S.S."/>
            <person name="Banfield J.F."/>
        </authorList>
    </citation>
    <scope>NUCLEOTIDE SEQUENCE [LARGE SCALE GENOMIC DNA]</scope>
</reference>
<dbReference type="PANTHER" id="PTHR12220">
    <property type="entry name" value="50S/60S RIBOSOMAL PROTEIN L16"/>
    <property type="match status" value="1"/>
</dbReference>
<keyword evidence="4 6" id="KW-0687">Ribonucleoprotein</keyword>
<comment type="caution">
    <text evidence="9">The sequence shown here is derived from an EMBL/GenBank/DDBJ whole genome shotgun (WGS) entry which is preliminary data.</text>
</comment>
<evidence type="ECO:0000256" key="1">
    <source>
        <dbReference type="ARBA" id="ARBA00008931"/>
    </source>
</evidence>
<dbReference type="EMBL" id="MGAU01000056">
    <property type="protein sequence ID" value="OGK53580.1"/>
    <property type="molecule type" value="Genomic_DNA"/>
</dbReference>
<dbReference type="FunFam" id="3.90.1170.10:FF:000001">
    <property type="entry name" value="50S ribosomal protein L16"/>
    <property type="match status" value="1"/>
</dbReference>
<name>A0A1F7JD88_9BACT</name>
<proteinExistence type="inferred from homology"/>
<dbReference type="AlphaFoldDB" id="A0A1F7JD88"/>
<dbReference type="Gene3D" id="3.90.1170.10">
    <property type="entry name" value="Ribosomal protein L10e/L16"/>
    <property type="match status" value="1"/>
</dbReference>
<dbReference type="PROSITE" id="PS00586">
    <property type="entry name" value="RIBOSOMAL_L16_1"/>
    <property type="match status" value="1"/>
</dbReference>
<keyword evidence="6 8" id="KW-0694">RNA-binding</keyword>
<dbReference type="InterPro" id="IPR000114">
    <property type="entry name" value="Ribosomal_uL16_bact-type"/>
</dbReference>
<dbReference type="InterPro" id="IPR020798">
    <property type="entry name" value="Ribosomal_uL16_CS"/>
</dbReference>
<evidence type="ECO:0000256" key="4">
    <source>
        <dbReference type="ARBA" id="ARBA00023274"/>
    </source>
</evidence>
<evidence type="ECO:0000313" key="9">
    <source>
        <dbReference type="EMBL" id="OGK53580.1"/>
    </source>
</evidence>
<organism evidence="9 10">
    <name type="scientific">Candidatus Roizmanbacteria bacterium RIFCSPLOWO2_01_FULL_45_11</name>
    <dbReference type="NCBI Taxonomy" id="1802070"/>
    <lineage>
        <taxon>Bacteria</taxon>
        <taxon>Candidatus Roizmaniibacteriota</taxon>
    </lineage>
</organism>
<dbReference type="SUPFAM" id="SSF54686">
    <property type="entry name" value="Ribosomal protein L16p/L10e"/>
    <property type="match status" value="1"/>
</dbReference>
<keyword evidence="3 6" id="KW-0689">Ribosomal protein</keyword>
<comment type="similarity">
    <text evidence="1 6 7">Belongs to the universal ribosomal protein uL16 family.</text>
</comment>
<dbReference type="InterPro" id="IPR016180">
    <property type="entry name" value="Ribosomal_uL16_dom"/>
</dbReference>
<dbReference type="NCBIfam" id="TIGR01164">
    <property type="entry name" value="rplP_bact"/>
    <property type="match status" value="1"/>
</dbReference>
<dbReference type="Pfam" id="PF00252">
    <property type="entry name" value="Ribosomal_L16"/>
    <property type="match status" value="1"/>
</dbReference>
<keyword evidence="2 6" id="KW-0820">tRNA-binding</keyword>
<dbReference type="PRINTS" id="PR00060">
    <property type="entry name" value="RIBOSOMALL16"/>
</dbReference>
<dbReference type="CDD" id="cd01433">
    <property type="entry name" value="Ribosomal_L16_L10e"/>
    <property type="match status" value="1"/>
</dbReference>
<dbReference type="HAMAP" id="MF_01342">
    <property type="entry name" value="Ribosomal_uL16"/>
    <property type="match status" value="1"/>
</dbReference>
<dbReference type="PANTHER" id="PTHR12220:SF13">
    <property type="entry name" value="LARGE RIBOSOMAL SUBUNIT PROTEIN UL16M"/>
    <property type="match status" value="1"/>
</dbReference>
<dbReference type="InterPro" id="IPR047873">
    <property type="entry name" value="Ribosomal_uL16"/>
</dbReference>
<dbReference type="GO" id="GO:0006412">
    <property type="term" value="P:translation"/>
    <property type="evidence" value="ECO:0007669"/>
    <property type="project" value="UniProtKB-UniRule"/>
</dbReference>
<keyword evidence="6 8" id="KW-0699">rRNA-binding</keyword>
<gene>
    <name evidence="6" type="primary">rplP</name>
    <name evidence="9" type="ORF">A3B56_01255</name>
</gene>
<sequence>MALQPKRLKYRKSFRGKRRGISVRGSSVSFGDYGLKALSAGWVTANQIESARVTLARKTRKGGKMWIRIFPDKPVTTKPDEVGMGGGKGDVANYVSVVRPGKVLFEISGISAQEAREVLIHAGHKLPVKTKVVIGE</sequence>
<dbReference type="GO" id="GO:0000049">
    <property type="term" value="F:tRNA binding"/>
    <property type="evidence" value="ECO:0007669"/>
    <property type="project" value="UniProtKB-KW"/>
</dbReference>
<evidence type="ECO:0000256" key="7">
    <source>
        <dbReference type="RuleBase" id="RU004413"/>
    </source>
</evidence>
<protein>
    <recommendedName>
        <fullName evidence="5 6">Large ribosomal subunit protein uL16</fullName>
    </recommendedName>
</protein>
<dbReference type="GO" id="GO:0003735">
    <property type="term" value="F:structural constituent of ribosome"/>
    <property type="evidence" value="ECO:0007669"/>
    <property type="project" value="InterPro"/>
</dbReference>
<dbReference type="GO" id="GO:0019843">
    <property type="term" value="F:rRNA binding"/>
    <property type="evidence" value="ECO:0007669"/>
    <property type="project" value="UniProtKB-UniRule"/>
</dbReference>
<evidence type="ECO:0000313" key="10">
    <source>
        <dbReference type="Proteomes" id="UP000178486"/>
    </source>
</evidence>
<evidence type="ECO:0000256" key="5">
    <source>
        <dbReference type="ARBA" id="ARBA00035198"/>
    </source>
</evidence>
<comment type="function">
    <text evidence="6 8">Binds 23S rRNA and is also seen to make contacts with the A and possibly P site tRNAs.</text>
</comment>
<evidence type="ECO:0000256" key="6">
    <source>
        <dbReference type="HAMAP-Rule" id="MF_01342"/>
    </source>
</evidence>
<dbReference type="InterPro" id="IPR036920">
    <property type="entry name" value="Ribosomal_uL16_sf"/>
</dbReference>
<evidence type="ECO:0000256" key="2">
    <source>
        <dbReference type="ARBA" id="ARBA00022555"/>
    </source>
</evidence>
<evidence type="ECO:0000256" key="8">
    <source>
        <dbReference type="RuleBase" id="RU004414"/>
    </source>
</evidence>
<comment type="subunit">
    <text evidence="6 8">Part of the 50S ribosomal subunit.</text>
</comment>
<evidence type="ECO:0000256" key="3">
    <source>
        <dbReference type="ARBA" id="ARBA00022980"/>
    </source>
</evidence>
<dbReference type="Proteomes" id="UP000178486">
    <property type="component" value="Unassembled WGS sequence"/>
</dbReference>
<accession>A0A1F7JD88</accession>
<dbReference type="GO" id="GO:0022625">
    <property type="term" value="C:cytosolic large ribosomal subunit"/>
    <property type="evidence" value="ECO:0007669"/>
    <property type="project" value="TreeGrafter"/>
</dbReference>